<evidence type="ECO:0000313" key="1">
    <source>
        <dbReference type="EMBL" id="OWK46687.1"/>
    </source>
</evidence>
<keyword evidence="2" id="KW-1185">Reference proteome</keyword>
<accession>A0A225EEG2</accession>
<gene>
    <name evidence="1" type="ORF">FRUB_00386</name>
</gene>
<protein>
    <submittedName>
        <fullName evidence="1">Uncharacterized protein</fullName>
    </submittedName>
</protein>
<evidence type="ECO:0000313" key="2">
    <source>
        <dbReference type="Proteomes" id="UP000214646"/>
    </source>
</evidence>
<name>A0A225EEG2_9BACT</name>
<proteinExistence type="predicted"/>
<reference evidence="2" key="1">
    <citation type="submission" date="2017-06" db="EMBL/GenBank/DDBJ databases">
        <title>Genome analysis of Fimbriiglobus ruber SP5, the first member of the order Planctomycetales with confirmed chitinolytic capability.</title>
        <authorList>
            <person name="Ravin N.V."/>
            <person name="Rakitin A.L."/>
            <person name="Ivanova A.A."/>
            <person name="Beletsky A.V."/>
            <person name="Kulichevskaya I.S."/>
            <person name="Mardanov A.V."/>
            <person name="Dedysh S.N."/>
        </authorList>
    </citation>
    <scope>NUCLEOTIDE SEQUENCE [LARGE SCALE GENOMIC DNA]</scope>
    <source>
        <strain evidence="2">SP5</strain>
    </source>
</reference>
<comment type="caution">
    <text evidence="1">The sequence shown here is derived from an EMBL/GenBank/DDBJ whole genome shotgun (WGS) entry which is preliminary data.</text>
</comment>
<sequence length="571" mass="62208">MGLVGVPGSGRSATPELLSLVPKEAGFVVVVENPRKLVESVRKHELYQSAQALPQVREALDSTVARRFFQLITYYERDLGAKWPDLLDKIAGGGIVVGSAVDADPTPALLVVRGTDESVSAEFYTRALSVLEQEVARQSGATGEQKLRRVTENGVETSHLGKEFHSARVGSVIYVANQEVALKAGLALSNKGKSGASAADLPGPKAARKLLGGDPLVWTWLDFAKIKERQATKDFFSSTRKDFTQTLLFGSTADAFRRADFVAAALYKTDSGFRGIVRIPAKRADLPKEFALHAPTPDQPGSLPLLEPKGVVYSQSFYLDLGALWTQRKQLINEQQLKDIEKGERDVSRVLPGTTLGKLFEMSGPYHRVVVAHRDEKLYGVTPDQQIPPFALVTSMRDPQFGKTAVAAMRAGALLASVQYGLKMADEVHDDVTITTYRFPETGEYPGRGDPGKLRFNFVPSFAVVGEFLVVSSTPGLIKDLIPELRKTATPGDRSSSVWRARGYAPGTAATLRDNPEPVVTTTVLTQGIGLSEAKKQVEQIADFVATLGAIGLEIDHQTDTFQIQFEWKKK</sequence>
<organism evidence="1 2">
    <name type="scientific">Fimbriiglobus ruber</name>
    <dbReference type="NCBI Taxonomy" id="1908690"/>
    <lineage>
        <taxon>Bacteria</taxon>
        <taxon>Pseudomonadati</taxon>
        <taxon>Planctomycetota</taxon>
        <taxon>Planctomycetia</taxon>
        <taxon>Gemmatales</taxon>
        <taxon>Gemmataceae</taxon>
        <taxon>Fimbriiglobus</taxon>
    </lineage>
</organism>
<dbReference type="AlphaFoldDB" id="A0A225EEG2"/>
<dbReference type="Proteomes" id="UP000214646">
    <property type="component" value="Unassembled WGS sequence"/>
</dbReference>
<dbReference type="EMBL" id="NIDE01000001">
    <property type="protein sequence ID" value="OWK46687.1"/>
    <property type="molecule type" value="Genomic_DNA"/>
</dbReference>